<organism evidence="1">
    <name type="scientific">Fusarium oxysporum Fo47</name>
    <dbReference type="NCBI Taxonomy" id="660027"/>
    <lineage>
        <taxon>Eukaryota</taxon>
        <taxon>Fungi</taxon>
        <taxon>Dikarya</taxon>
        <taxon>Ascomycota</taxon>
        <taxon>Pezizomycotina</taxon>
        <taxon>Sordariomycetes</taxon>
        <taxon>Hypocreomycetidae</taxon>
        <taxon>Hypocreales</taxon>
        <taxon>Nectriaceae</taxon>
        <taxon>Fusarium</taxon>
        <taxon>Fusarium oxysporum species complex</taxon>
    </lineage>
</organism>
<reference evidence="1" key="1">
    <citation type="submission" date="2011-06" db="EMBL/GenBank/DDBJ databases">
        <title>The Genome Sequence of Fusarium oxysporum Fo47.</title>
        <authorList>
            <consortium name="The Broad Institute Genome Sequencing Platform"/>
            <person name="Ma L.-J."/>
            <person name="Gale L.R."/>
            <person name="Schwartz D.C."/>
            <person name="Zhou S."/>
            <person name="Corby-Kistler H."/>
            <person name="Young S.K."/>
            <person name="Zeng Q."/>
            <person name="Gargeya S."/>
            <person name="Fitzgerald M."/>
            <person name="Haas B."/>
            <person name="Abouelleil A."/>
            <person name="Alvarado L."/>
            <person name="Arachchi H.M."/>
            <person name="Berlin A."/>
            <person name="Brown A."/>
            <person name="Chapman S.B."/>
            <person name="Chen Z."/>
            <person name="Dunbar C."/>
            <person name="Freedman E."/>
            <person name="Gearin G."/>
            <person name="Gellesch M."/>
            <person name="Goldberg J."/>
            <person name="Griggs A."/>
            <person name="Gujja S."/>
            <person name="Heiman D."/>
            <person name="Howarth C."/>
            <person name="Larson L."/>
            <person name="Lui A."/>
            <person name="MacDonald P.J.P."/>
            <person name="Mehta T."/>
            <person name="Montmayeur A."/>
            <person name="Murphy C."/>
            <person name="Neiman D."/>
            <person name="Pearson M."/>
            <person name="Priest M."/>
            <person name="Roberts A."/>
            <person name="Saif S."/>
            <person name="Shea T."/>
            <person name="Shenoy N."/>
            <person name="Sisk P."/>
            <person name="Stolte C."/>
            <person name="Sykes S."/>
            <person name="Wortman J."/>
            <person name="Nusbaum C."/>
            <person name="Birren B."/>
        </authorList>
    </citation>
    <scope>NUCLEOTIDE SEQUENCE [LARGE SCALE GENOMIC DNA]</scope>
    <source>
        <strain evidence="1">Fo47</strain>
    </source>
</reference>
<dbReference type="InterPro" id="IPR014347">
    <property type="entry name" value="Tautomerase/MIF_sf"/>
</dbReference>
<sequence length="139" mass="16187">MPRWTFEIIAESLAPSEKSTIAREATKIYTDVGFPKFWVNVFFHENDPNNFYIGADSSKNVFLVINHTARTFESVAHRLGFLDRVDTILRPILEPKGLHWEFNIHEHPAQNWRMNGMIPPVNKPDVLQNWVSQNKPVPY</sequence>
<reference evidence="1" key="2">
    <citation type="submission" date="2012-06" db="EMBL/GenBank/DDBJ databases">
        <title>Annotation of the Genome Sequence of Fusarium oxysporum Fo47.</title>
        <authorList>
            <consortium name="The Broad Institute Genomics Platform"/>
            <person name="Ma L.-J."/>
            <person name="Corby-Kistler H."/>
            <person name="Broz K."/>
            <person name="Gale L.R."/>
            <person name="Jonkers W."/>
            <person name="O'Donnell K."/>
            <person name="Ploetz R."/>
            <person name="Steinberg C."/>
            <person name="Schwartz D.C."/>
            <person name="VanEtten H."/>
            <person name="Zhou S."/>
            <person name="Young S.K."/>
            <person name="Zeng Q."/>
            <person name="Gargeya S."/>
            <person name="Fitzgerald M."/>
            <person name="Abouelleil A."/>
            <person name="Alvarado L."/>
            <person name="Chapman S.B."/>
            <person name="Gainer-Dewar J."/>
            <person name="Goldberg J."/>
            <person name="Griggs A."/>
            <person name="Gujja S."/>
            <person name="Hansen M."/>
            <person name="Howarth C."/>
            <person name="Imamovic A."/>
            <person name="Ireland A."/>
            <person name="Larimer J."/>
            <person name="McCowan C."/>
            <person name="Murphy C."/>
            <person name="Pearson M."/>
            <person name="Poon T.W."/>
            <person name="Priest M."/>
            <person name="Roberts A."/>
            <person name="Saif S."/>
            <person name="Shea T."/>
            <person name="Sykes S."/>
            <person name="Wortman J."/>
            <person name="Nusbaum C."/>
            <person name="Birren B."/>
        </authorList>
    </citation>
    <scope>NUCLEOTIDE SEQUENCE</scope>
    <source>
        <strain evidence="1">Fo47</strain>
    </source>
</reference>
<evidence type="ECO:0000313" key="1">
    <source>
        <dbReference type="EMBL" id="EWZ28981.1"/>
    </source>
</evidence>
<dbReference type="Pfam" id="PF14832">
    <property type="entry name" value="Tautomerase_3"/>
    <property type="match status" value="1"/>
</dbReference>
<dbReference type="EMBL" id="JH717916">
    <property type="protein sequence ID" value="EWZ28981.1"/>
    <property type="molecule type" value="Genomic_DNA"/>
</dbReference>
<gene>
    <name evidence="1" type="ORF">FOZG_17280</name>
</gene>
<name>W9JAU4_FUSOX</name>
<dbReference type="Gene3D" id="3.30.429.10">
    <property type="entry name" value="Macrophage Migration Inhibitory Factor"/>
    <property type="match status" value="1"/>
</dbReference>
<accession>W9JAU4</accession>
<proteinExistence type="predicted"/>
<dbReference type="HOGENOM" id="CLU_113367_0_0_1"/>
<dbReference type="Proteomes" id="UP000030766">
    <property type="component" value="Unassembled WGS sequence"/>
</dbReference>
<dbReference type="AlphaFoldDB" id="W9JAU4"/>
<dbReference type="VEuPathDB" id="FungiDB:FOZG_17280"/>
<dbReference type="SUPFAM" id="SSF55331">
    <property type="entry name" value="Tautomerase/MIF"/>
    <property type="match status" value="1"/>
</dbReference>
<dbReference type="InterPro" id="IPR028116">
    <property type="entry name" value="Cis-CaaD-like"/>
</dbReference>
<protein>
    <submittedName>
        <fullName evidence="1">Uncharacterized protein</fullName>
    </submittedName>
</protein>